<dbReference type="Gene3D" id="1.25.40.20">
    <property type="entry name" value="Ankyrin repeat-containing domain"/>
    <property type="match status" value="1"/>
</dbReference>
<accession>A0A0L8FEX7</accession>
<dbReference type="SUPFAM" id="SSF48403">
    <property type="entry name" value="Ankyrin repeat"/>
    <property type="match status" value="1"/>
</dbReference>
<dbReference type="Pfam" id="PF12796">
    <property type="entry name" value="Ank_2"/>
    <property type="match status" value="1"/>
</dbReference>
<dbReference type="AlphaFoldDB" id="A0A0L8FEX7"/>
<gene>
    <name evidence="1" type="ORF">OCBIM_22024624mg</name>
</gene>
<proteinExistence type="predicted"/>
<dbReference type="STRING" id="37653.A0A0L8FEX7"/>
<reference evidence="1" key="1">
    <citation type="submission" date="2015-07" db="EMBL/GenBank/DDBJ databases">
        <title>MeaNS - Measles Nucleotide Surveillance Program.</title>
        <authorList>
            <person name="Tran T."/>
            <person name="Druce J."/>
        </authorList>
    </citation>
    <scope>NUCLEOTIDE SEQUENCE</scope>
    <source>
        <strain evidence="1">UCB-OBI-ISO-001</strain>
        <tissue evidence="1">Gonad</tissue>
    </source>
</reference>
<organism evidence="1">
    <name type="scientific">Octopus bimaculoides</name>
    <name type="common">California two-spotted octopus</name>
    <dbReference type="NCBI Taxonomy" id="37653"/>
    <lineage>
        <taxon>Eukaryota</taxon>
        <taxon>Metazoa</taxon>
        <taxon>Spiralia</taxon>
        <taxon>Lophotrochozoa</taxon>
        <taxon>Mollusca</taxon>
        <taxon>Cephalopoda</taxon>
        <taxon>Coleoidea</taxon>
        <taxon>Octopodiformes</taxon>
        <taxon>Octopoda</taxon>
        <taxon>Incirrata</taxon>
        <taxon>Octopodidae</taxon>
        <taxon>Octopus</taxon>
    </lineage>
</organism>
<dbReference type="EMBL" id="KQ434076">
    <property type="protein sequence ID" value="KOF62258.1"/>
    <property type="molecule type" value="Genomic_DNA"/>
</dbReference>
<dbReference type="InterPro" id="IPR002110">
    <property type="entry name" value="Ankyrin_rpt"/>
</dbReference>
<protein>
    <submittedName>
        <fullName evidence="1">Uncharacterized protein</fullName>
    </submittedName>
</protein>
<name>A0A0L8FEX7_OCTBM</name>
<dbReference type="InterPro" id="IPR036770">
    <property type="entry name" value="Ankyrin_rpt-contain_sf"/>
</dbReference>
<sequence length="79" mass="8736">MDIKGIKEKIEAGDIEGAKSMIEKRSDRINQPNQWKETCLMCVCYERNPVLIDLLIDAGADLGMTDLHGSTALHYAVTG</sequence>
<evidence type="ECO:0000313" key="1">
    <source>
        <dbReference type="EMBL" id="KOF62258.1"/>
    </source>
</evidence>